<proteinExistence type="predicted"/>
<reference evidence="1 2" key="1">
    <citation type="submission" date="2013-01" db="EMBL/GenBank/DDBJ databases">
        <authorList>
            <person name="Harkins D.M."/>
            <person name="Durkin A.S."/>
            <person name="Brinkac L.M."/>
            <person name="Haft D.H."/>
            <person name="Selengut J.D."/>
            <person name="Sanka R."/>
            <person name="DePew J."/>
            <person name="Purushe J."/>
            <person name="Matthias M.A."/>
            <person name="Vinetz J.M."/>
            <person name="Sutton G.G."/>
            <person name="Nierman W.C."/>
            <person name="Fouts D.E."/>
        </authorList>
    </citation>
    <scope>NUCLEOTIDE SEQUENCE [LARGE SCALE GENOMIC DNA]</scope>
    <source>
        <strain evidence="1 2">ZUN142</strain>
    </source>
</reference>
<evidence type="ECO:0000313" key="2">
    <source>
        <dbReference type="Proteomes" id="UP000012153"/>
    </source>
</evidence>
<sequence length="81" mass="9882">MIFIFYNISQTEILCKSLTGPFQSYLKNDLKHFRKIPCRRNGKFWKPFLTFLNSDLMIRIVKKLILHQFLFHRNGRLKQFC</sequence>
<organism evidence="1 2">
    <name type="scientific">Leptospira noguchii serovar Autumnalis str. ZUN142</name>
    <dbReference type="NCBI Taxonomy" id="1085540"/>
    <lineage>
        <taxon>Bacteria</taxon>
        <taxon>Pseudomonadati</taxon>
        <taxon>Spirochaetota</taxon>
        <taxon>Spirochaetia</taxon>
        <taxon>Leptospirales</taxon>
        <taxon>Leptospiraceae</taxon>
        <taxon>Leptospira</taxon>
    </lineage>
</organism>
<evidence type="ECO:0000313" key="1">
    <source>
        <dbReference type="EMBL" id="EMO39587.1"/>
    </source>
</evidence>
<accession>M6U3H8</accession>
<protein>
    <submittedName>
        <fullName evidence="1">Uncharacterized protein</fullName>
    </submittedName>
</protein>
<dbReference type="EMBL" id="AHOP02000051">
    <property type="protein sequence ID" value="EMO39587.1"/>
    <property type="molecule type" value="Genomic_DNA"/>
</dbReference>
<dbReference type="Proteomes" id="UP000012153">
    <property type="component" value="Unassembled WGS sequence"/>
</dbReference>
<name>M6U3H8_9LEPT</name>
<dbReference type="AlphaFoldDB" id="M6U3H8"/>
<comment type="caution">
    <text evidence="1">The sequence shown here is derived from an EMBL/GenBank/DDBJ whole genome shotgun (WGS) entry which is preliminary data.</text>
</comment>
<gene>
    <name evidence="1" type="ORF">LEP1GSC186_1065</name>
</gene>